<dbReference type="AlphaFoldDB" id="A0A0F9W1E1"/>
<proteinExistence type="predicted"/>
<protein>
    <recommendedName>
        <fullName evidence="1">Glyoxalase-related protein domain-containing protein</fullName>
    </recommendedName>
</protein>
<accession>A0A0F9W1E1</accession>
<gene>
    <name evidence="2" type="ORF">LCGC14_0339500</name>
</gene>
<organism evidence="2">
    <name type="scientific">marine sediment metagenome</name>
    <dbReference type="NCBI Taxonomy" id="412755"/>
    <lineage>
        <taxon>unclassified sequences</taxon>
        <taxon>metagenomes</taxon>
        <taxon>ecological metagenomes</taxon>
    </lineage>
</organism>
<evidence type="ECO:0000259" key="1">
    <source>
        <dbReference type="Pfam" id="PF20066"/>
    </source>
</evidence>
<sequence length="167" mass="18412">MRPDGNREHRTFDAACETAKGTQMTGMTTSVNDFKAQAKRLRAGLEQDGHSLTHSATLELVARQHGFRDWNTLHASAERNRTVADLLIGSAVTGHYLGREFTGELIALQRLSKSGRFRATIQFDAPVDVVAFESFSAFRRRVSVTIDAKGATVEKTSDGRPHLELAL</sequence>
<dbReference type="EMBL" id="LAZR01000246">
    <property type="protein sequence ID" value="KKN79491.1"/>
    <property type="molecule type" value="Genomic_DNA"/>
</dbReference>
<dbReference type="Pfam" id="PF20066">
    <property type="entry name" value="Glyoxalase_8"/>
    <property type="match status" value="1"/>
</dbReference>
<name>A0A0F9W1E1_9ZZZZ</name>
<dbReference type="InterPro" id="IPR045517">
    <property type="entry name" value="Glyoxalase_8"/>
</dbReference>
<evidence type="ECO:0000313" key="2">
    <source>
        <dbReference type="EMBL" id="KKN79491.1"/>
    </source>
</evidence>
<feature type="domain" description="Glyoxalase-related protein" evidence="1">
    <location>
        <begin position="26"/>
        <end position="166"/>
    </location>
</feature>
<reference evidence="2" key="1">
    <citation type="journal article" date="2015" name="Nature">
        <title>Complex archaea that bridge the gap between prokaryotes and eukaryotes.</title>
        <authorList>
            <person name="Spang A."/>
            <person name="Saw J.H."/>
            <person name="Jorgensen S.L."/>
            <person name="Zaremba-Niedzwiedzka K."/>
            <person name="Martijn J."/>
            <person name="Lind A.E."/>
            <person name="van Eijk R."/>
            <person name="Schleper C."/>
            <person name="Guy L."/>
            <person name="Ettema T.J."/>
        </authorList>
    </citation>
    <scope>NUCLEOTIDE SEQUENCE</scope>
</reference>
<comment type="caution">
    <text evidence="2">The sequence shown here is derived from an EMBL/GenBank/DDBJ whole genome shotgun (WGS) entry which is preliminary data.</text>
</comment>